<comment type="similarity">
    <text evidence="2">Belongs to the mitochondrion-specific ribosomal protein mS23 family.</text>
</comment>
<dbReference type="PANTHER" id="PTHR15925:SF2">
    <property type="entry name" value="SMALL RIBOSOMAL SUBUNIT PROTEIN MS23"/>
    <property type="match status" value="1"/>
</dbReference>
<gene>
    <name evidence="9" type="ORF">ACEWY4_007865</name>
</gene>
<feature type="compositionally biased region" description="Polar residues" evidence="7">
    <location>
        <begin position="164"/>
        <end position="190"/>
    </location>
</feature>
<comment type="caution">
    <text evidence="9">The sequence shown here is derived from an EMBL/GenBank/DDBJ whole genome shotgun (WGS) entry which is preliminary data.</text>
</comment>
<evidence type="ECO:0000313" key="9">
    <source>
        <dbReference type="EMBL" id="KAL2095717.1"/>
    </source>
</evidence>
<evidence type="ECO:0000256" key="3">
    <source>
        <dbReference type="ARBA" id="ARBA00022980"/>
    </source>
</evidence>
<dbReference type="InterPro" id="IPR023611">
    <property type="entry name" value="mS23_dom_met"/>
</dbReference>
<dbReference type="AlphaFoldDB" id="A0ABD1K9C7"/>
<evidence type="ECO:0000313" key="10">
    <source>
        <dbReference type="Proteomes" id="UP001591681"/>
    </source>
</evidence>
<dbReference type="PANTHER" id="PTHR15925">
    <property type="entry name" value="MITOCHONDRIAL RIBOSOMAL PROTEIN S23"/>
    <property type="match status" value="1"/>
</dbReference>
<keyword evidence="3" id="KW-0689">Ribosomal protein</keyword>
<feature type="domain" description="Small ribosomal subunit protein mS23 conserved" evidence="8">
    <location>
        <begin position="2"/>
        <end position="132"/>
    </location>
</feature>
<keyword evidence="4" id="KW-0496">Mitochondrion</keyword>
<feature type="region of interest" description="Disordered" evidence="7">
    <location>
        <begin position="162"/>
        <end position="198"/>
    </location>
</feature>
<keyword evidence="10" id="KW-1185">Reference proteome</keyword>
<reference evidence="9 10" key="1">
    <citation type="submission" date="2024-09" db="EMBL/GenBank/DDBJ databases">
        <title>A chromosome-level genome assembly of Gray's grenadier anchovy, Coilia grayii.</title>
        <authorList>
            <person name="Fu Z."/>
        </authorList>
    </citation>
    <scope>NUCLEOTIDE SEQUENCE [LARGE SCALE GENOMIC DNA]</scope>
    <source>
        <strain evidence="9">G4</strain>
        <tissue evidence="9">Muscle</tissue>
    </source>
</reference>
<dbReference type="InterPro" id="IPR059242">
    <property type="entry name" value="mS23_dom"/>
</dbReference>
<name>A0ABD1K9C7_9TELE</name>
<evidence type="ECO:0000256" key="4">
    <source>
        <dbReference type="ARBA" id="ARBA00023128"/>
    </source>
</evidence>
<dbReference type="Proteomes" id="UP001591681">
    <property type="component" value="Unassembled WGS sequence"/>
</dbReference>
<keyword evidence="5" id="KW-0687">Ribonucleoprotein</keyword>
<evidence type="ECO:0000259" key="8">
    <source>
        <dbReference type="Pfam" id="PF10484"/>
    </source>
</evidence>
<evidence type="ECO:0000256" key="1">
    <source>
        <dbReference type="ARBA" id="ARBA00004173"/>
    </source>
</evidence>
<evidence type="ECO:0000256" key="2">
    <source>
        <dbReference type="ARBA" id="ARBA00009864"/>
    </source>
</evidence>
<evidence type="ECO:0000256" key="5">
    <source>
        <dbReference type="ARBA" id="ARBA00023274"/>
    </source>
</evidence>
<accession>A0ABD1K9C7</accession>
<dbReference type="CDD" id="cd23701">
    <property type="entry name" value="At1g26750"/>
    <property type="match status" value="1"/>
</dbReference>
<dbReference type="InterPro" id="IPR019520">
    <property type="entry name" value="Ribosomal_mS23_met"/>
</dbReference>
<dbReference type="EMBL" id="JBHFQA010000007">
    <property type="protein sequence ID" value="KAL2095717.1"/>
    <property type="molecule type" value="Genomic_DNA"/>
</dbReference>
<evidence type="ECO:0000256" key="6">
    <source>
        <dbReference type="ARBA" id="ARBA00035137"/>
    </source>
</evidence>
<proteinExistence type="inferred from homology"/>
<protein>
    <recommendedName>
        <fullName evidence="6">Small ribosomal subunit protein mS23</fullName>
    </recommendedName>
</protein>
<evidence type="ECO:0000256" key="7">
    <source>
        <dbReference type="SAM" id="MobiDB-lite"/>
    </source>
</evidence>
<sequence>MAGSRLEKFGTVFTRVRDLMRAGVVKEKDKPIWYDVYAAFPPKRTPLYVKPYWKRVQKTEDNVPEIFYKEDVIRAKFYDTYGNGPKVFDLSRSTFVSTCQRFVEKYNELQSSGGFEEETLFEETSKALLAEGILLRRKGGPAGAAEHRHPVLGMKLTDMLAEEQQANATADETTSTTAVQERTQTQTETPATDDKPLS</sequence>
<comment type="subcellular location">
    <subcellularLocation>
        <location evidence="1">Mitochondrion</location>
    </subcellularLocation>
</comment>
<organism evidence="9 10">
    <name type="scientific">Coilia grayii</name>
    <name type="common">Gray's grenadier anchovy</name>
    <dbReference type="NCBI Taxonomy" id="363190"/>
    <lineage>
        <taxon>Eukaryota</taxon>
        <taxon>Metazoa</taxon>
        <taxon>Chordata</taxon>
        <taxon>Craniata</taxon>
        <taxon>Vertebrata</taxon>
        <taxon>Euteleostomi</taxon>
        <taxon>Actinopterygii</taxon>
        <taxon>Neopterygii</taxon>
        <taxon>Teleostei</taxon>
        <taxon>Clupei</taxon>
        <taxon>Clupeiformes</taxon>
        <taxon>Clupeoidei</taxon>
        <taxon>Engraulidae</taxon>
        <taxon>Coilinae</taxon>
        <taxon>Coilia</taxon>
    </lineage>
</organism>
<dbReference type="Pfam" id="PF10484">
    <property type="entry name" value="MRP-S23"/>
    <property type="match status" value="1"/>
</dbReference>